<evidence type="ECO:0000313" key="1">
    <source>
        <dbReference type="EMBL" id="KPH51257.1"/>
    </source>
</evidence>
<dbReference type="PATRIC" id="fig|35818.11.peg.862"/>
<name>A0A0N1MLT9_9HELI</name>
<comment type="caution">
    <text evidence="1">The sequence shown here is derived from an EMBL/GenBank/DDBJ whole genome shotgun (WGS) entry which is preliminary data.</text>
</comment>
<evidence type="ECO:0000313" key="2">
    <source>
        <dbReference type="Proteomes" id="UP000037997"/>
    </source>
</evidence>
<dbReference type="PANTHER" id="PTHR40266:SF2">
    <property type="entry name" value="TOXIN HIGB-1"/>
    <property type="match status" value="1"/>
</dbReference>
<dbReference type="Pfam" id="PF05015">
    <property type="entry name" value="HigB-like_toxin"/>
    <property type="match status" value="1"/>
</dbReference>
<dbReference type="Proteomes" id="UP000037997">
    <property type="component" value="Unassembled WGS sequence"/>
</dbReference>
<dbReference type="PANTHER" id="PTHR40266">
    <property type="entry name" value="TOXIN HIGB-1"/>
    <property type="match status" value="1"/>
</dbReference>
<protein>
    <recommendedName>
        <fullName evidence="3">Plasmid maintenance system killer protein</fullName>
    </recommendedName>
</protein>
<dbReference type="SUPFAM" id="SSF143011">
    <property type="entry name" value="RelE-like"/>
    <property type="match status" value="1"/>
</dbReference>
<accession>A0A0N1MLT9</accession>
<reference evidence="1 2" key="1">
    <citation type="submission" date="2014-06" db="EMBL/GenBank/DDBJ databases">
        <title>Helicobacter pullorum isolates in fresh chicken meat - phenotypic and genotypic features.</title>
        <authorList>
            <person name="Borges V."/>
            <person name="Santos A."/>
            <person name="Correia C.B."/>
            <person name="Saraiva M."/>
            <person name="Menard A."/>
            <person name="Vieira L."/>
            <person name="Sampaio D.A."/>
            <person name="Gomes J.P."/>
            <person name="Oleastro M."/>
        </authorList>
    </citation>
    <scope>NUCLEOTIDE SEQUENCE [LARGE SCALE GENOMIC DNA]</scope>
    <source>
        <strain evidence="1 2">229334/12</strain>
    </source>
</reference>
<gene>
    <name evidence="1" type="ORF">HPU229334_04335</name>
</gene>
<dbReference type="AlphaFoldDB" id="A0A0N1MLT9"/>
<dbReference type="InterPro" id="IPR035093">
    <property type="entry name" value="RelE/ParE_toxin_dom_sf"/>
</dbReference>
<evidence type="ECO:0008006" key="3">
    <source>
        <dbReference type="Google" id="ProtNLM"/>
    </source>
</evidence>
<dbReference type="InterPro" id="IPR007711">
    <property type="entry name" value="HigB-1"/>
</dbReference>
<proteinExistence type="predicted"/>
<dbReference type="EMBL" id="JNOC01000190">
    <property type="protein sequence ID" value="KPH51257.1"/>
    <property type="molecule type" value="Genomic_DNA"/>
</dbReference>
<organism evidence="1 2">
    <name type="scientific">Helicobacter pullorum</name>
    <dbReference type="NCBI Taxonomy" id="35818"/>
    <lineage>
        <taxon>Bacteria</taxon>
        <taxon>Pseudomonadati</taxon>
        <taxon>Campylobacterota</taxon>
        <taxon>Epsilonproteobacteria</taxon>
        <taxon>Campylobacterales</taxon>
        <taxon>Helicobacteraceae</taxon>
        <taxon>Helicobacter</taxon>
    </lineage>
</organism>
<sequence length="92" mass="10660">MILSFKDKETESFYHSGKSKVFPQEIQKRALLKLDALSYATNTKDLKAPPSNHLEKLSGNLQGFYNILINAKYRIIFKFDTNAYEVSILDYH</sequence>
<dbReference type="Gene3D" id="3.30.2310.20">
    <property type="entry name" value="RelE-like"/>
    <property type="match status" value="1"/>
</dbReference>